<sequence>MDHPAPDLRLESITPPRQEIMRIWRTLRPVDRAYIRGIIGDLVTLVEVPVDWIFLRTAIEFWNPQHAVFNFQGTELTPTIEEYTTLIQRPTPTNQGIFIPNPFVVI</sequence>
<dbReference type="InterPro" id="IPR056647">
    <property type="entry name" value="DUF7745"/>
</dbReference>
<evidence type="ECO:0000313" key="4">
    <source>
        <dbReference type="Proteomes" id="UP000197138"/>
    </source>
</evidence>
<protein>
    <recommendedName>
        <fullName evidence="1">DUF7745 domain-containing protein</fullName>
    </recommendedName>
</protein>
<name>A0A218WRQ5_PUNGR</name>
<evidence type="ECO:0000313" key="5">
    <source>
        <dbReference type="Proteomes" id="UP000233551"/>
    </source>
</evidence>
<dbReference type="Proteomes" id="UP000233551">
    <property type="component" value="Unassembled WGS sequence"/>
</dbReference>
<reference evidence="4" key="1">
    <citation type="journal article" date="2017" name="Plant J.">
        <title>The pomegranate (Punica granatum L.) genome and the genomics of punicalagin biosynthesis.</title>
        <authorList>
            <person name="Qin G."/>
            <person name="Xu C."/>
            <person name="Ming R."/>
            <person name="Tang H."/>
            <person name="Guyot R."/>
            <person name="Kramer E.M."/>
            <person name="Hu Y."/>
            <person name="Yi X."/>
            <person name="Qi Y."/>
            <person name="Xu X."/>
            <person name="Gao Z."/>
            <person name="Pan H."/>
            <person name="Jian J."/>
            <person name="Tian Y."/>
            <person name="Yue Z."/>
            <person name="Xu Y."/>
        </authorList>
    </citation>
    <scope>NUCLEOTIDE SEQUENCE [LARGE SCALE GENOMIC DNA]</scope>
    <source>
        <strain evidence="4">cv. Dabenzi</strain>
    </source>
</reference>
<feature type="domain" description="DUF7745" evidence="1">
    <location>
        <begin position="30"/>
        <end position="91"/>
    </location>
</feature>
<keyword evidence="5" id="KW-1185">Reference proteome</keyword>
<comment type="caution">
    <text evidence="2">The sequence shown here is derived from an EMBL/GenBank/DDBJ whole genome shotgun (WGS) entry which is preliminary data.</text>
</comment>
<dbReference type="Proteomes" id="UP000197138">
    <property type="component" value="Unassembled WGS sequence"/>
</dbReference>
<gene>
    <name evidence="2" type="ORF">CDL15_Pgr012276</name>
    <name evidence="3" type="ORF">CRG98_021679</name>
</gene>
<evidence type="ECO:0000259" key="1">
    <source>
        <dbReference type="Pfam" id="PF24924"/>
    </source>
</evidence>
<evidence type="ECO:0000313" key="3">
    <source>
        <dbReference type="EMBL" id="PKI57930.1"/>
    </source>
</evidence>
<dbReference type="EMBL" id="MTKT01003261">
    <property type="protein sequence ID" value="OWM75316.1"/>
    <property type="molecule type" value="Genomic_DNA"/>
</dbReference>
<dbReference type="EMBL" id="PGOL01001466">
    <property type="protein sequence ID" value="PKI57930.1"/>
    <property type="molecule type" value="Genomic_DNA"/>
</dbReference>
<evidence type="ECO:0000313" key="2">
    <source>
        <dbReference type="EMBL" id="OWM75316.1"/>
    </source>
</evidence>
<reference evidence="3 5" key="3">
    <citation type="submission" date="2017-11" db="EMBL/GenBank/DDBJ databases">
        <title>De-novo sequencing of pomegranate (Punica granatum L.) genome.</title>
        <authorList>
            <person name="Akparov Z."/>
            <person name="Amiraslanov A."/>
            <person name="Hajiyeva S."/>
            <person name="Abbasov M."/>
            <person name="Kaur K."/>
            <person name="Hamwieh A."/>
            <person name="Solovyev V."/>
            <person name="Salamov A."/>
            <person name="Braich B."/>
            <person name="Kosarev P."/>
            <person name="Mahmoud A."/>
            <person name="Hajiyev E."/>
            <person name="Babayeva S."/>
            <person name="Izzatullayeva V."/>
            <person name="Mammadov A."/>
            <person name="Mammadov A."/>
            <person name="Sharifova S."/>
            <person name="Ojaghi J."/>
            <person name="Eynullazada K."/>
            <person name="Bayramov B."/>
            <person name="Abdulazimova A."/>
            <person name="Shahmuradov I."/>
        </authorList>
    </citation>
    <scope>NUCLEOTIDE SEQUENCE [LARGE SCALE GENOMIC DNA]</scope>
    <source>
        <strain evidence="3">AG2017</strain>
        <strain evidence="5">cv. AG2017</strain>
        <tissue evidence="3">Leaf</tissue>
    </source>
</reference>
<dbReference type="Pfam" id="PF24924">
    <property type="entry name" value="DUF7745"/>
    <property type="match status" value="1"/>
</dbReference>
<organism evidence="2 4">
    <name type="scientific">Punica granatum</name>
    <name type="common">Pomegranate</name>
    <dbReference type="NCBI Taxonomy" id="22663"/>
    <lineage>
        <taxon>Eukaryota</taxon>
        <taxon>Viridiplantae</taxon>
        <taxon>Streptophyta</taxon>
        <taxon>Embryophyta</taxon>
        <taxon>Tracheophyta</taxon>
        <taxon>Spermatophyta</taxon>
        <taxon>Magnoliopsida</taxon>
        <taxon>eudicotyledons</taxon>
        <taxon>Gunneridae</taxon>
        <taxon>Pentapetalae</taxon>
        <taxon>rosids</taxon>
        <taxon>malvids</taxon>
        <taxon>Myrtales</taxon>
        <taxon>Lythraceae</taxon>
        <taxon>Punica</taxon>
    </lineage>
</organism>
<accession>A0A218WRQ5</accession>
<dbReference type="AlphaFoldDB" id="A0A218WRQ5"/>
<proteinExistence type="predicted"/>
<reference evidence="2" key="2">
    <citation type="submission" date="2017-06" db="EMBL/GenBank/DDBJ databases">
        <title>The pomegranate genome and the genomics of punicalagin biosynthesis.</title>
        <authorList>
            <person name="Xu C."/>
        </authorList>
    </citation>
    <scope>NUCLEOTIDE SEQUENCE [LARGE SCALE GENOMIC DNA]</scope>
    <source>
        <tissue evidence="2">Fresh leaf</tissue>
    </source>
</reference>